<dbReference type="RefSeq" id="WP_146167285.1">
    <property type="nucleotide sequence ID" value="NZ_PZZL01000002.1"/>
</dbReference>
<keyword evidence="2" id="KW-1185">Reference proteome</keyword>
<proteinExistence type="predicted"/>
<dbReference type="Proteomes" id="UP000241808">
    <property type="component" value="Unassembled WGS sequence"/>
</dbReference>
<accession>A0A2T4ZFK9</accession>
<reference evidence="1 2" key="1">
    <citation type="submission" date="2018-04" db="EMBL/GenBank/DDBJ databases">
        <title>Genomic Encyclopedia of Archaeal and Bacterial Type Strains, Phase II (KMG-II): from individual species to whole genera.</title>
        <authorList>
            <person name="Goeker M."/>
        </authorList>
    </citation>
    <scope>NUCLEOTIDE SEQUENCE [LARGE SCALE GENOMIC DNA]</scope>
    <source>
        <strain evidence="1 2">DSM 25521</strain>
    </source>
</reference>
<gene>
    <name evidence="1" type="ORF">C8P69_10275</name>
</gene>
<name>A0A2T4ZFK9_9HYPH</name>
<evidence type="ECO:0000313" key="2">
    <source>
        <dbReference type="Proteomes" id="UP000241808"/>
    </source>
</evidence>
<dbReference type="EMBL" id="PZZL01000002">
    <property type="protein sequence ID" value="PTM60693.1"/>
    <property type="molecule type" value="Genomic_DNA"/>
</dbReference>
<dbReference type="AlphaFoldDB" id="A0A2T4ZFK9"/>
<comment type="caution">
    <text evidence="1">The sequence shown here is derived from an EMBL/GenBank/DDBJ whole genome shotgun (WGS) entry which is preliminary data.</text>
</comment>
<dbReference type="OrthoDB" id="8482081at2"/>
<organism evidence="1 2">
    <name type="scientific">Phreatobacter oligotrophus</name>
    <dbReference type="NCBI Taxonomy" id="1122261"/>
    <lineage>
        <taxon>Bacteria</taxon>
        <taxon>Pseudomonadati</taxon>
        <taxon>Pseudomonadota</taxon>
        <taxon>Alphaproteobacteria</taxon>
        <taxon>Hyphomicrobiales</taxon>
        <taxon>Phreatobacteraceae</taxon>
        <taxon>Phreatobacter</taxon>
    </lineage>
</organism>
<protein>
    <submittedName>
        <fullName evidence="1">Uncharacterized protein</fullName>
    </submittedName>
</protein>
<sequence length="395" mass="45185">MKKFFWGAARMFREVIHRNPVPSISLGQIKIDIPTDIGAFFINPTRFGFDIDDKTTPFYSEDTHFLERCYSSETKPDLPILYRQLTGFASHNILPVFSPYLDATDGQIDVVVNSTPYRLPPILHEHGDLSLRAHRSLGRIRTLKDGSDENNRSLRIIDVTESKIICQPAFYFDQIATNIVMDWDSGALGPSTTIRNSIEKPVKGTLTSLRDSVLANTLGVCAMFYNRELKPLIRVRKPNLGALPNGGLHCTVSGVYLFDDEPGRNYHLHVLGKGMVHEIERETKLDEKQFLFLPVAFGRELPRGGKPQLFFIAISLIDDDRFSTLALEAEEADEYTRFAIADEGLHKDEDGRYSYFKKYDPRVFTYEGLACIYICEKFIELNRNELLRRIRDFND</sequence>
<evidence type="ECO:0000313" key="1">
    <source>
        <dbReference type="EMBL" id="PTM60693.1"/>
    </source>
</evidence>